<dbReference type="InterPro" id="IPR032446">
    <property type="entry name" value="SCAPER_N"/>
</dbReference>
<feature type="region of interest" description="Disordered" evidence="2">
    <location>
        <begin position="619"/>
        <end position="662"/>
    </location>
</feature>
<evidence type="ECO:0000259" key="3">
    <source>
        <dbReference type="Pfam" id="PF16501"/>
    </source>
</evidence>
<sequence>MFHQRPSKSLILVACRFMVGGYLLSAVSYKIATKLESYLPLRNSEKESPGEELPPLGLDQCSWADKYRGRKGRYISDLLMMESYTEVGDDMDTGWFEVKKKHRTSRKLKIQKATGGSLSHTFSPHYYSSTDDETGNSDSRLQFLPSKLALDCSLKVVAAVDVTPSAKTGHDKDCIDELVVVQESGSLEVRATDFEVGVTTVEKVSTHETFNNVAKIKWGDLEDVALKLHDSSEYRSAPVKAAGGDSASSNLQELGKSEMVSESILYLSTHDPLQEGRVMESSAHVEQLPPQILASDLHTEPIELTWKDVKEFPSEEIEVGIANQTDAIHSLNINLDDVVKPTCKAGGDFVSSDMMIGNSPASPVQGVVQMTHQEPHLRSKDGVFDTPKLSDTNINTSVILDLGNGATHLKSGVEASLHVPTTTVIESHNELSDGLIVGTGLVDGEPGESKERFRQRLWCFLFENLNRAVDELYLLCELECDMEQMDEAILVLEEATSDFRELKCRVGHFENTKASSQSSKDGNPIIVKADHRRPHALSWEVRRMTTSPHRAEILSSSLEAFKKIQLERAAKDTTKDAKNFGAISSSHEVASSLSGVDLVSNARYLHLKKEKQTIVLNNNGMNMDSNKQNPDTDRPGKRHFVQNGRLPHSLPASASGKCKREPLGPVTEIQKQALKKDKELAENRMEKHLKAVDIVKKQSSYLDKEKDKQKFNTAHWKVMDAWKEKRNWEDILKSPIHSSSRISYSPSIGRKVVDRARVLHDKLMSPDKKKKSAMDLRREAEEKHARAMRIRNQLESERVQKLQRTSEKLNRVSEWQAVRSSKMREVMFARHQRSEYLHEAYLAKVVRKAGDESSKVNEVRFITSLNEQNKKLMLRQKLHDSEVRRAEKLQVIRTKQKEDIAREEAVLERRKLLEAEKLQRLAETQRKKEEAQVRREEERKASSAAREAKAVEQLRRKEIRARARQEEAELLAQKLAERLRESEQRRKYYLEQIREKASMDFRDQSSPLHRRFNKEGQSRSLGTSTEDNPVSANSESAEKLVNVTHQHSLKRRIKKVRQRLMALKHDFVEPPVGSENGGIGNRASLVAARAKIGKWVQDLQRLRQARKEGAASIGLVIVDMIKFIEGKDVELHASRQSGLLDFISSALPASHTSKPEACQVTVHLLRLLRVLLSLPANRSYFLAQNLLPPIIPMLSASLENYIKAAASSSSGSTNLSSSKTSNENLESVAEIMDGFLWTITMIVGHIHFDDRQLHMQDGLVELIVAYQVIHRLRDLFALYDRPQIEGSPFPSSIILSLTLLSVITSRPGTFSAIDWESCVSKASAICEVQRLKDSENVATGESSSSINNSGDSTLHPTSHQCTELHMSRFVQLSEEQNILSSGKTLADAPEVIDMKSGRESCDTSCQPEIVQSVLQIQEKASSGESQNPVVEEHPKSLPVKDEKNSMSCSVERKGTDEHTARDNSGNRKSVSLKQPLAFLISAISDTGLVSLPSLLTAVLLQANNKLSSEQGSYVLPSNFEEVATGVLKVLNNLASLDIATLQSMLARSDLKVEFFHLMSFLLTHCTNKWKAANDQVGLLLLESLLLLGYFSLFHSGNQAVLRWGKSPTILHKVCDLPFVFFSDTDLTPILAGTLVAGCYGCEQNIGIVLQELSTDMLLSLLKSCKQALLSVQPDSVQPNISMTSDATDSNQMVSDARKPQGEIHARPIRKNTRASLGKGLSSSTTKINKTKTQRDCRGTRTFDEWVFKHNLSSTEASSSFMLHWRFPISFLDKAEEFFLAEALSQQV</sequence>
<feature type="compositionally biased region" description="Polar residues" evidence="2">
    <location>
        <begin position="619"/>
        <end position="629"/>
    </location>
</feature>
<feature type="compositionally biased region" description="Polar residues" evidence="2">
    <location>
        <begin position="1417"/>
        <end position="1428"/>
    </location>
</feature>
<feature type="region of interest" description="Disordered" evidence="2">
    <location>
        <begin position="923"/>
        <end position="950"/>
    </location>
</feature>
<feature type="region of interest" description="Disordered" evidence="2">
    <location>
        <begin position="1682"/>
        <end position="1701"/>
    </location>
</feature>
<evidence type="ECO:0000256" key="1">
    <source>
        <dbReference type="SAM" id="Coils"/>
    </source>
</evidence>
<evidence type="ECO:0000256" key="2">
    <source>
        <dbReference type="SAM" id="MobiDB-lite"/>
    </source>
</evidence>
<organism evidence="4 5">
    <name type="scientific">Ensete ventricosum</name>
    <name type="common">Abyssinian banana</name>
    <name type="synonym">Musa ensete</name>
    <dbReference type="NCBI Taxonomy" id="4639"/>
    <lineage>
        <taxon>Eukaryota</taxon>
        <taxon>Viridiplantae</taxon>
        <taxon>Streptophyta</taxon>
        <taxon>Embryophyta</taxon>
        <taxon>Tracheophyta</taxon>
        <taxon>Spermatophyta</taxon>
        <taxon>Magnoliopsida</taxon>
        <taxon>Liliopsida</taxon>
        <taxon>Zingiberales</taxon>
        <taxon>Musaceae</taxon>
        <taxon>Ensete</taxon>
    </lineage>
</organism>
<feature type="region of interest" description="Disordered" evidence="2">
    <location>
        <begin position="1000"/>
        <end position="1036"/>
    </location>
</feature>
<dbReference type="PANTHER" id="PTHR31434">
    <property type="entry name" value="S PHASE CYCLIN A-ASSOCIATED PROTEIN IN THE ENDOPLASMIC RETICULUM"/>
    <property type="match status" value="1"/>
</dbReference>
<dbReference type="PANTHER" id="PTHR31434:SF2">
    <property type="entry name" value="S PHASE CYCLIN A-ASSOCIATED PROTEIN IN THE ENDOPLASMIC RETICULUM"/>
    <property type="match status" value="1"/>
</dbReference>
<name>A0AAV8QFH2_ENSVE</name>
<evidence type="ECO:0000313" key="4">
    <source>
        <dbReference type="EMBL" id="KAJ8478654.1"/>
    </source>
</evidence>
<dbReference type="Proteomes" id="UP001222027">
    <property type="component" value="Unassembled WGS sequence"/>
</dbReference>
<feature type="domain" description="S phase cyclin A-associated protein in the endoplasmic reticulum N-terminal" evidence="3">
    <location>
        <begin position="449"/>
        <end position="549"/>
    </location>
</feature>
<feature type="coiled-coil region" evidence="1">
    <location>
        <begin position="773"/>
        <end position="812"/>
    </location>
</feature>
<feature type="compositionally biased region" description="Polar residues" evidence="2">
    <location>
        <begin position="1682"/>
        <end position="1693"/>
    </location>
</feature>
<accession>A0AAV8QFH2</accession>
<feature type="region of interest" description="Disordered" evidence="2">
    <location>
        <begin position="1417"/>
        <end position="1468"/>
    </location>
</feature>
<gene>
    <name evidence="4" type="ORF">OPV22_022381</name>
</gene>
<feature type="coiled-coil region" evidence="1">
    <location>
        <begin position="671"/>
        <end position="698"/>
    </location>
</feature>
<dbReference type="Pfam" id="PF16501">
    <property type="entry name" value="SCAPER_N"/>
    <property type="match status" value="1"/>
</dbReference>
<keyword evidence="1" id="KW-0175">Coiled coil</keyword>
<evidence type="ECO:0000313" key="5">
    <source>
        <dbReference type="Proteomes" id="UP001222027"/>
    </source>
</evidence>
<comment type="caution">
    <text evidence="4">The sequence shown here is derived from an EMBL/GenBank/DDBJ whole genome shotgun (WGS) entry which is preliminary data.</text>
</comment>
<reference evidence="4 5" key="1">
    <citation type="submission" date="2022-12" db="EMBL/GenBank/DDBJ databases">
        <title>Chromosome-scale assembly of the Ensete ventricosum genome.</title>
        <authorList>
            <person name="Dussert Y."/>
            <person name="Stocks J."/>
            <person name="Wendawek A."/>
            <person name="Woldeyes F."/>
            <person name="Nichols R.A."/>
            <person name="Borrell J.S."/>
        </authorList>
    </citation>
    <scope>NUCLEOTIDE SEQUENCE [LARGE SCALE GENOMIC DNA]</scope>
    <source>
        <strain evidence="5">cv. Maze</strain>
        <tissue evidence="4">Seeds</tissue>
    </source>
</reference>
<dbReference type="EMBL" id="JAQQAF010000006">
    <property type="protein sequence ID" value="KAJ8478654.1"/>
    <property type="molecule type" value="Genomic_DNA"/>
</dbReference>
<protein>
    <recommendedName>
        <fullName evidence="3">S phase cyclin A-associated protein in the endoplasmic reticulum N-terminal domain-containing protein</fullName>
    </recommendedName>
</protein>
<feature type="compositionally biased region" description="Low complexity" evidence="2">
    <location>
        <begin position="1342"/>
        <end position="1352"/>
    </location>
</feature>
<feature type="region of interest" description="Disordered" evidence="2">
    <location>
        <begin position="1336"/>
        <end position="1358"/>
    </location>
</feature>
<keyword evidence="5" id="KW-1185">Reference proteome</keyword>
<proteinExistence type="predicted"/>
<feature type="compositionally biased region" description="Polar residues" evidence="2">
    <location>
        <begin position="1018"/>
        <end position="1035"/>
    </location>
</feature>
<feature type="compositionally biased region" description="Basic and acidic residues" evidence="2">
    <location>
        <begin position="1430"/>
        <end position="1465"/>
    </location>
</feature>
<feature type="region of interest" description="Disordered" evidence="2">
    <location>
        <begin position="1714"/>
        <end position="1734"/>
    </location>
</feature>